<keyword evidence="1" id="KW-1133">Transmembrane helix</keyword>
<sequence length="501" mass="57177">MRGYIILMSLLIVSLLNGTFDITHNGHIFIHRPSVYVPTAVLYYIFGVNYINYSLWPFLCTLGCITLAYKAAHHNKLNAGFAAVFLGFTFYFVYFINFLYPDNIVAFFWLVAATIYFSIYNGDKTRLLLKGIVFTCSLFIAGLAKETALIFLPVFLFFAIRDIFQKDYKPRFWLYSLVTGILLLLVYFGWYYAATGNPFYRIHEMERAILVYDNYVTNTSKSYFRRLVCGPIDALVGTGAFIIVVFSVGGNRLLKGEEIKNKRFWFLLFLTSYLILCFSSTSLKVYNPIRLDARMYNLVIPPLAIAASYGFQKKLSNIKFCLAYTVTFTLAAFYLKNSVGAVYALSALYFALHSICLYLKHKPRHLLPYAALASVTLCLAIRPAYFMLREKTLHYQEHKNIITVLEQHASEAQITSAIVPNYLLSSKNHFLEYKQVSGLKFYSYHDTTTAGKRSLLLVNRSLNSNPSYYGSAPGKALLNAAKQGKLVWKEGPVELYELKTL</sequence>
<feature type="transmembrane region" description="Helical" evidence="1">
    <location>
        <begin position="318"/>
        <end position="335"/>
    </location>
</feature>
<feature type="transmembrane region" description="Helical" evidence="1">
    <location>
        <begin position="234"/>
        <end position="254"/>
    </location>
</feature>
<dbReference type="PATRIC" id="fig|400092.3.peg.4119"/>
<evidence type="ECO:0000313" key="2">
    <source>
        <dbReference type="EMBL" id="AKD04772.1"/>
    </source>
</evidence>
<dbReference type="STRING" id="400092.PKOR_18810"/>
<keyword evidence="1" id="KW-0812">Transmembrane</keyword>
<feature type="transmembrane region" description="Helical" evidence="1">
    <location>
        <begin position="132"/>
        <end position="160"/>
    </location>
</feature>
<feature type="transmembrane region" description="Helical" evidence="1">
    <location>
        <begin position="366"/>
        <end position="388"/>
    </location>
</feature>
<feature type="transmembrane region" description="Helical" evidence="1">
    <location>
        <begin position="266"/>
        <end position="283"/>
    </location>
</feature>
<keyword evidence="3" id="KW-1185">Reference proteome</keyword>
<feature type="transmembrane region" description="Helical" evidence="1">
    <location>
        <begin position="77"/>
        <end position="96"/>
    </location>
</feature>
<dbReference type="EMBL" id="CP009621">
    <property type="protein sequence ID" value="AKD04772.1"/>
    <property type="molecule type" value="Genomic_DNA"/>
</dbReference>
<proteinExistence type="predicted"/>
<name>A0A0E3UY28_9BACT</name>
<feature type="transmembrane region" description="Helical" evidence="1">
    <location>
        <begin position="28"/>
        <end position="46"/>
    </location>
</feature>
<gene>
    <name evidence="2" type="ORF">PKOR_18810</name>
</gene>
<dbReference type="Proteomes" id="UP000033109">
    <property type="component" value="Chromosome"/>
</dbReference>
<dbReference type="AlphaFoldDB" id="A0A0E3UY28"/>
<dbReference type="KEGG" id="pko:PKOR_18810"/>
<evidence type="ECO:0008006" key="4">
    <source>
        <dbReference type="Google" id="ProtNLM"/>
    </source>
</evidence>
<accession>A0A0E3UY28</accession>
<evidence type="ECO:0000313" key="3">
    <source>
        <dbReference type="Proteomes" id="UP000033109"/>
    </source>
</evidence>
<reference evidence="2 3" key="1">
    <citation type="journal article" date="2015" name="Sci. Rep.">
        <title>Unraveling adaptation of Pontibacter korlensis to radiation and infertility in desert through complete genome and comparative transcriptomic analysis.</title>
        <authorList>
            <person name="Dai J."/>
            <person name="Dai W."/>
            <person name="Qiu C."/>
            <person name="Yang Z."/>
            <person name="Zhang Y."/>
            <person name="Zhou M."/>
            <person name="Zhang L."/>
            <person name="Fang C."/>
            <person name="Gao Q."/>
            <person name="Yang Q."/>
            <person name="Li X."/>
            <person name="Wang Z."/>
            <person name="Wang Z."/>
            <person name="Jia Z."/>
            <person name="Chen X."/>
        </authorList>
    </citation>
    <scope>NUCLEOTIDE SEQUENCE [LARGE SCALE GENOMIC DNA]</scope>
    <source>
        <strain evidence="2 3">X14-1T</strain>
    </source>
</reference>
<keyword evidence="1" id="KW-0472">Membrane</keyword>
<feature type="transmembrane region" description="Helical" evidence="1">
    <location>
        <begin position="172"/>
        <end position="193"/>
    </location>
</feature>
<feature type="transmembrane region" description="Helical" evidence="1">
    <location>
        <begin position="103"/>
        <end position="120"/>
    </location>
</feature>
<feature type="transmembrane region" description="Helical" evidence="1">
    <location>
        <begin position="341"/>
        <end position="359"/>
    </location>
</feature>
<organism evidence="2 3">
    <name type="scientific">Pontibacter korlensis</name>
    <dbReference type="NCBI Taxonomy" id="400092"/>
    <lineage>
        <taxon>Bacteria</taxon>
        <taxon>Pseudomonadati</taxon>
        <taxon>Bacteroidota</taxon>
        <taxon>Cytophagia</taxon>
        <taxon>Cytophagales</taxon>
        <taxon>Hymenobacteraceae</taxon>
        <taxon>Pontibacter</taxon>
    </lineage>
</organism>
<dbReference type="HOGENOM" id="CLU_500361_0_0_10"/>
<evidence type="ECO:0000256" key="1">
    <source>
        <dbReference type="SAM" id="Phobius"/>
    </source>
</evidence>
<protein>
    <recommendedName>
        <fullName evidence="4">Glycosyltransferase RgtA/B/C/D-like domain-containing protein</fullName>
    </recommendedName>
</protein>